<dbReference type="SUPFAM" id="SSF52540">
    <property type="entry name" value="P-loop containing nucleoside triphosphate hydrolases"/>
    <property type="match status" value="1"/>
</dbReference>
<evidence type="ECO:0000313" key="2">
    <source>
        <dbReference type="Proteomes" id="UP000265703"/>
    </source>
</evidence>
<accession>A0A397TPC7</accession>
<reference evidence="1 2" key="1">
    <citation type="submission" date="2018-06" db="EMBL/GenBank/DDBJ databases">
        <title>Comparative genomics reveals the genomic features of Rhizophagus irregularis, R. cerebriforme, R. diaphanum and Gigaspora rosea, and their symbiotic lifestyle signature.</title>
        <authorList>
            <person name="Morin E."/>
            <person name="San Clemente H."/>
            <person name="Chen E.C.H."/>
            <person name="De La Providencia I."/>
            <person name="Hainaut M."/>
            <person name="Kuo A."/>
            <person name="Kohler A."/>
            <person name="Murat C."/>
            <person name="Tang N."/>
            <person name="Roy S."/>
            <person name="Loubradou J."/>
            <person name="Henrissat B."/>
            <person name="Grigoriev I.V."/>
            <person name="Corradi N."/>
            <person name="Roux C."/>
            <person name="Martin F.M."/>
        </authorList>
    </citation>
    <scope>NUCLEOTIDE SEQUENCE [LARGE SCALE GENOMIC DNA]</scope>
    <source>
        <strain evidence="1 2">DAOM 227022</strain>
    </source>
</reference>
<protein>
    <submittedName>
        <fullName evidence="1">Uncharacterized protein</fullName>
    </submittedName>
</protein>
<gene>
    <name evidence="1" type="ORF">C1645_812787</name>
</gene>
<comment type="caution">
    <text evidence="1">The sequence shown here is derived from an EMBL/GenBank/DDBJ whole genome shotgun (WGS) entry which is preliminary data.</text>
</comment>
<name>A0A397TPC7_9GLOM</name>
<dbReference type="EMBL" id="QKYT01000016">
    <property type="protein sequence ID" value="RIA98375.1"/>
    <property type="molecule type" value="Genomic_DNA"/>
</dbReference>
<dbReference type="AlphaFoldDB" id="A0A397TPC7"/>
<sequence length="250" mass="28642">MRNYGTGKTTVVQQCTRNVRKGVIYINVSPILDNFIDNLAKAIEYSFKEISIGVCSTLTSYFIAKQPKFFRVLNVFERGARKYKANNSKPPVLILDNIKRSSWSCSDQEPIVIGDLTNKEAFIYLHEKLGGRIYDLKTYGDKIKKEGVTFEVVHKIVLGTINHNFHQAQMMKGERNHIIGKIIIQELVKNKKIHFDTFIELVNNEQIADELLQANVFSYNPESSIITFQSQATEVFVKENPELKSKEVFS</sequence>
<organism evidence="1 2">
    <name type="scientific">Glomus cerebriforme</name>
    <dbReference type="NCBI Taxonomy" id="658196"/>
    <lineage>
        <taxon>Eukaryota</taxon>
        <taxon>Fungi</taxon>
        <taxon>Fungi incertae sedis</taxon>
        <taxon>Mucoromycota</taxon>
        <taxon>Glomeromycotina</taxon>
        <taxon>Glomeromycetes</taxon>
        <taxon>Glomerales</taxon>
        <taxon>Glomeraceae</taxon>
        <taxon>Glomus</taxon>
    </lineage>
</organism>
<proteinExistence type="predicted"/>
<evidence type="ECO:0000313" key="1">
    <source>
        <dbReference type="EMBL" id="RIA98375.1"/>
    </source>
</evidence>
<dbReference type="InterPro" id="IPR027417">
    <property type="entry name" value="P-loop_NTPase"/>
</dbReference>
<dbReference type="OrthoDB" id="511599at2759"/>
<keyword evidence="2" id="KW-1185">Reference proteome</keyword>
<dbReference type="Proteomes" id="UP000265703">
    <property type="component" value="Unassembled WGS sequence"/>
</dbReference>